<comment type="caution">
    <text evidence="2">The sequence shown here is derived from an EMBL/GenBank/DDBJ whole genome shotgun (WGS) entry which is preliminary data.</text>
</comment>
<proteinExistence type="predicted"/>
<evidence type="ECO:0000313" key="3">
    <source>
        <dbReference type="Proteomes" id="UP000193144"/>
    </source>
</evidence>
<evidence type="ECO:0000256" key="1">
    <source>
        <dbReference type="SAM" id="MobiDB-lite"/>
    </source>
</evidence>
<dbReference type="AlphaFoldDB" id="A0A1Y1Y6J1"/>
<dbReference type="EMBL" id="MCFA01000333">
    <property type="protein sequence ID" value="ORX93637.1"/>
    <property type="molecule type" value="Genomic_DNA"/>
</dbReference>
<accession>A0A1Y1Y6J1</accession>
<gene>
    <name evidence="2" type="ORF">BCR34DRAFT_594627</name>
</gene>
<name>A0A1Y1Y6J1_9PLEO</name>
<feature type="region of interest" description="Disordered" evidence="1">
    <location>
        <begin position="69"/>
        <end position="142"/>
    </location>
</feature>
<sequence>MTNPLKVSTILIDLLESISEMCGKYLDRGPWPALLLEFSNGVELSEEKSKVEDSDWGGLMEAETKVMYPGAEPSDEEENADLGRVEHSDWGERSDREGLTEAETEVMYPGAEPSDEEENADLGRVEHSDWGERSDREGLTEAETEVMYPGAELSDKEGNAGAELSNWGELMEAETGATPP</sequence>
<protein>
    <submittedName>
        <fullName evidence="2">Uncharacterized protein</fullName>
    </submittedName>
</protein>
<dbReference type="Proteomes" id="UP000193144">
    <property type="component" value="Unassembled WGS sequence"/>
</dbReference>
<reference evidence="2 3" key="1">
    <citation type="submission" date="2016-07" db="EMBL/GenBank/DDBJ databases">
        <title>Pervasive Adenine N6-methylation of Active Genes in Fungi.</title>
        <authorList>
            <consortium name="DOE Joint Genome Institute"/>
            <person name="Mondo S.J."/>
            <person name="Dannebaum R.O."/>
            <person name="Kuo R.C."/>
            <person name="Labutti K."/>
            <person name="Haridas S."/>
            <person name="Kuo A."/>
            <person name="Salamov A."/>
            <person name="Ahrendt S.R."/>
            <person name="Lipzen A."/>
            <person name="Sullivan W."/>
            <person name="Andreopoulos W.B."/>
            <person name="Clum A."/>
            <person name="Lindquist E."/>
            <person name="Daum C."/>
            <person name="Ramamoorthy G.K."/>
            <person name="Gryganskyi A."/>
            <person name="Culley D."/>
            <person name="Magnuson J.K."/>
            <person name="James T.Y."/>
            <person name="O'Malley M.A."/>
            <person name="Stajich J.E."/>
            <person name="Spatafora J.W."/>
            <person name="Visel A."/>
            <person name="Grigoriev I.V."/>
        </authorList>
    </citation>
    <scope>NUCLEOTIDE SEQUENCE [LARGE SCALE GENOMIC DNA]</scope>
    <source>
        <strain evidence="2 3">CBS 115471</strain>
    </source>
</reference>
<feature type="compositionally biased region" description="Basic and acidic residues" evidence="1">
    <location>
        <begin position="81"/>
        <end position="99"/>
    </location>
</feature>
<organism evidence="2 3">
    <name type="scientific">Clohesyomyces aquaticus</name>
    <dbReference type="NCBI Taxonomy" id="1231657"/>
    <lineage>
        <taxon>Eukaryota</taxon>
        <taxon>Fungi</taxon>
        <taxon>Dikarya</taxon>
        <taxon>Ascomycota</taxon>
        <taxon>Pezizomycotina</taxon>
        <taxon>Dothideomycetes</taxon>
        <taxon>Pleosporomycetidae</taxon>
        <taxon>Pleosporales</taxon>
        <taxon>Lindgomycetaceae</taxon>
        <taxon>Clohesyomyces</taxon>
    </lineage>
</organism>
<evidence type="ECO:0000313" key="2">
    <source>
        <dbReference type="EMBL" id="ORX93637.1"/>
    </source>
</evidence>
<feature type="compositionally biased region" description="Basic and acidic residues" evidence="1">
    <location>
        <begin position="121"/>
        <end position="139"/>
    </location>
</feature>
<keyword evidence="3" id="KW-1185">Reference proteome</keyword>